<sequence length="335" mass="39180">MNVVFMHSLEKSTADTAAISAQVSIAEEHGRWQVCWSEPGRDGKNRMDFWYEGDKWEELMNAFRWGISNKIAEGFMPLFGEFFNESGSSRAGSFSEMLQYYAEAEPANPELFDKLAEWRKKASMKDKKPPFLLATNRELKMICRYLPQSLEELKQIPGFGPAKVNAYADEILALTQPLNRQTDFPLDWVAGLVEPREFSVWRRRQQALRSKAELEKQGIKKMLLQRIAEGANLSRLQEASGLPRRTLLQWVEQLDREGYDMEPLIELELRDMPEEKLSAAWKAFENEGEQYLKPVLMQSFSEQELASRDINRCYEWLRFLRIRYRKREQTKQQAS</sequence>
<evidence type="ECO:0000313" key="2">
    <source>
        <dbReference type="EMBL" id="MEB3102478.1"/>
    </source>
</evidence>
<dbReference type="InterPro" id="IPR002121">
    <property type="entry name" value="HRDC_dom"/>
</dbReference>
<protein>
    <submittedName>
        <fullName evidence="2">HRDC domain-containing protein</fullName>
    </submittedName>
</protein>
<dbReference type="Pfam" id="PF00570">
    <property type="entry name" value="HRDC"/>
    <property type="match status" value="1"/>
</dbReference>
<gene>
    <name evidence="2" type="ORF">VF724_12475</name>
</gene>
<dbReference type="SUPFAM" id="SSF47819">
    <property type="entry name" value="HRDC-like"/>
    <property type="match status" value="1"/>
</dbReference>
<evidence type="ECO:0000313" key="3">
    <source>
        <dbReference type="Proteomes" id="UP001310386"/>
    </source>
</evidence>
<reference evidence="2" key="1">
    <citation type="submission" date="2023-12" db="EMBL/GenBank/DDBJ databases">
        <title>Fervidustalea candida gen. nov., sp. nov., a novel member of the family Paenibacillaceae isolated from a geothermal area.</title>
        <authorList>
            <person name="Li W.-J."/>
            <person name="Jiao J.-Y."/>
            <person name="Chen Y."/>
        </authorList>
    </citation>
    <scope>NUCLEOTIDE SEQUENCE</scope>
    <source>
        <strain evidence="2">SYSU GA230002</strain>
    </source>
</reference>
<dbReference type="RefSeq" id="WP_371754597.1">
    <property type="nucleotide sequence ID" value="NZ_JAYJLD010000017.1"/>
</dbReference>
<dbReference type="InterPro" id="IPR010997">
    <property type="entry name" value="HRDC-like_sf"/>
</dbReference>
<dbReference type="EMBL" id="JAYJLD010000017">
    <property type="protein sequence ID" value="MEB3102478.1"/>
    <property type="molecule type" value="Genomic_DNA"/>
</dbReference>
<dbReference type="Proteomes" id="UP001310386">
    <property type="component" value="Unassembled WGS sequence"/>
</dbReference>
<accession>A0ABU5ZIY4</accession>
<keyword evidence="3" id="KW-1185">Reference proteome</keyword>
<comment type="caution">
    <text evidence="2">The sequence shown here is derived from an EMBL/GenBank/DDBJ whole genome shotgun (WGS) entry which is preliminary data.</text>
</comment>
<dbReference type="PROSITE" id="PS50967">
    <property type="entry name" value="HRDC"/>
    <property type="match status" value="1"/>
</dbReference>
<proteinExistence type="predicted"/>
<dbReference type="InterPro" id="IPR044876">
    <property type="entry name" value="HRDC_dom_sf"/>
</dbReference>
<feature type="domain" description="HRDC" evidence="1">
    <location>
        <begin position="105"/>
        <end position="185"/>
    </location>
</feature>
<evidence type="ECO:0000259" key="1">
    <source>
        <dbReference type="PROSITE" id="PS50967"/>
    </source>
</evidence>
<dbReference type="SMART" id="SM00341">
    <property type="entry name" value="HRDC"/>
    <property type="match status" value="1"/>
</dbReference>
<organism evidence="2 3">
    <name type="scientific">Ferviditalea candida</name>
    <dbReference type="NCBI Taxonomy" id="3108399"/>
    <lineage>
        <taxon>Bacteria</taxon>
        <taxon>Bacillati</taxon>
        <taxon>Bacillota</taxon>
        <taxon>Bacilli</taxon>
        <taxon>Bacillales</taxon>
        <taxon>Paenibacillaceae</taxon>
        <taxon>Ferviditalea</taxon>
    </lineage>
</organism>
<dbReference type="Gene3D" id="1.10.150.80">
    <property type="entry name" value="HRDC domain"/>
    <property type="match status" value="1"/>
</dbReference>
<name>A0ABU5ZIY4_9BACL</name>